<dbReference type="Proteomes" id="UP000663846">
    <property type="component" value="Unassembled WGS sequence"/>
</dbReference>
<sequence length="130" mass="14143">MNPTILPQTFVAISTTDQDTMPRGPGRVTVTNRLRTAKRAVDELQAFLDGNSSHMAPRDCGSLPSFGDYTSLRALMTGAAGPETIDNAVRETSQNLRNAEDILVREGMTVEVDPELRKGQLLGLVRDTTI</sequence>
<accession>A0A8H3AA06</accession>
<evidence type="ECO:0000313" key="1">
    <source>
        <dbReference type="EMBL" id="CAE6417852.1"/>
    </source>
</evidence>
<reference evidence="1" key="1">
    <citation type="submission" date="2021-01" db="EMBL/GenBank/DDBJ databases">
        <authorList>
            <person name="Kaushik A."/>
        </authorList>
    </citation>
    <scope>NUCLEOTIDE SEQUENCE</scope>
    <source>
        <strain evidence="1">AG1-1C</strain>
    </source>
</reference>
<dbReference type="AlphaFoldDB" id="A0A8H3AA06"/>
<gene>
    <name evidence="1" type="ORF">RDB_LOCUS80857</name>
</gene>
<dbReference type="OrthoDB" id="250802at2759"/>
<dbReference type="EMBL" id="CAJMWS010000319">
    <property type="protein sequence ID" value="CAE6417852.1"/>
    <property type="molecule type" value="Genomic_DNA"/>
</dbReference>
<organism evidence="1 2">
    <name type="scientific">Rhizoctonia solani</name>
    <dbReference type="NCBI Taxonomy" id="456999"/>
    <lineage>
        <taxon>Eukaryota</taxon>
        <taxon>Fungi</taxon>
        <taxon>Dikarya</taxon>
        <taxon>Basidiomycota</taxon>
        <taxon>Agaricomycotina</taxon>
        <taxon>Agaricomycetes</taxon>
        <taxon>Cantharellales</taxon>
        <taxon>Ceratobasidiaceae</taxon>
        <taxon>Rhizoctonia</taxon>
    </lineage>
</organism>
<comment type="caution">
    <text evidence="1">The sequence shown here is derived from an EMBL/GenBank/DDBJ whole genome shotgun (WGS) entry which is preliminary data.</text>
</comment>
<name>A0A8H3AA06_9AGAM</name>
<protein>
    <submittedName>
        <fullName evidence="1">Uncharacterized protein</fullName>
    </submittedName>
</protein>
<evidence type="ECO:0000313" key="2">
    <source>
        <dbReference type="Proteomes" id="UP000663846"/>
    </source>
</evidence>
<proteinExistence type="predicted"/>